<proteinExistence type="predicted"/>
<dbReference type="InterPro" id="IPR055927">
    <property type="entry name" value="DUF7504"/>
</dbReference>
<keyword evidence="2" id="KW-1185">Reference proteome</keyword>
<evidence type="ECO:0000313" key="2">
    <source>
        <dbReference type="Proteomes" id="UP001168338"/>
    </source>
</evidence>
<dbReference type="RefSeq" id="WP_301663226.1">
    <property type="nucleotide sequence ID" value="NZ_VCYH01000002.1"/>
</dbReference>
<dbReference type="Proteomes" id="UP001168338">
    <property type="component" value="Unassembled WGS sequence"/>
</dbReference>
<reference evidence="1" key="1">
    <citation type="submission" date="2019-05" db="EMBL/GenBank/DDBJ databases">
        <title>Methanoculleus sp. FWC-SCC1, a methanogenic archaeon isolated from deep marine cold seep.</title>
        <authorList>
            <person name="Chen Y.-W."/>
            <person name="Chen S.-C."/>
            <person name="Teng N.-H."/>
            <person name="Lai M.-C."/>
        </authorList>
    </citation>
    <scope>NUCLEOTIDE SEQUENCE</scope>
    <source>
        <strain evidence="1">FWC-SCC1</strain>
    </source>
</reference>
<dbReference type="Pfam" id="PF24336">
    <property type="entry name" value="DUF7504"/>
    <property type="match status" value="1"/>
</dbReference>
<protein>
    <recommendedName>
        <fullName evidence="3">KaiC-like domain-containing protein</fullName>
    </recommendedName>
</protein>
<dbReference type="InterPro" id="IPR027417">
    <property type="entry name" value="P-loop_NTPase"/>
</dbReference>
<dbReference type="Gene3D" id="3.40.50.300">
    <property type="entry name" value="P-loop containing nucleotide triphosphate hydrolases"/>
    <property type="match status" value="1"/>
</dbReference>
<organism evidence="1 2">
    <name type="scientific">Methanoculleus frigidifontis</name>
    <dbReference type="NCBI Taxonomy" id="2584085"/>
    <lineage>
        <taxon>Archaea</taxon>
        <taxon>Methanobacteriati</taxon>
        <taxon>Methanobacteriota</taxon>
        <taxon>Stenosarchaea group</taxon>
        <taxon>Methanomicrobia</taxon>
        <taxon>Methanomicrobiales</taxon>
        <taxon>Methanomicrobiaceae</taxon>
        <taxon>Methanoculleus</taxon>
    </lineage>
</organism>
<sequence length="240" mass="27046">MYRYNTGLSIIDNHFQGIHAASNILILTPPLSHAEHLAYMLARPMDGEWSIFLSTDERASDVVTTLKRLGADRHHIGVIDAITKCSVPTLSDTSRAKFVTSPMDLTGMGIKFSRMAEDMWKESVNADPGGPLPPPLRFCINSVSTLLMYSRLEVAYRFLHVITNRVKKLEGIGVYILNNESFDDKTLSTIKQLMTMIIEVKSVDVGMSMQWYFRIVGINGTTTQWVQYHMEDGQLVVDML</sequence>
<dbReference type="EMBL" id="VCYH01000002">
    <property type="protein sequence ID" value="MDN7024138.1"/>
    <property type="molecule type" value="Genomic_DNA"/>
</dbReference>
<name>A0ABT8M892_9EURY</name>
<accession>A0ABT8M892</accession>
<evidence type="ECO:0008006" key="3">
    <source>
        <dbReference type="Google" id="ProtNLM"/>
    </source>
</evidence>
<evidence type="ECO:0000313" key="1">
    <source>
        <dbReference type="EMBL" id="MDN7024138.1"/>
    </source>
</evidence>
<comment type="caution">
    <text evidence="1">The sequence shown here is derived from an EMBL/GenBank/DDBJ whole genome shotgun (WGS) entry which is preliminary data.</text>
</comment>
<gene>
    <name evidence="1" type="ORF">FGU65_04410</name>
</gene>